<name>A0A2R6Y2W2_9BACL</name>
<dbReference type="Gene3D" id="3.40.50.300">
    <property type="entry name" value="P-loop containing nucleotide triphosphate hydrolases"/>
    <property type="match status" value="1"/>
</dbReference>
<evidence type="ECO:0000256" key="3">
    <source>
        <dbReference type="ARBA" id="ARBA00022840"/>
    </source>
</evidence>
<organism evidence="6 7">
    <name type="scientific">Candidatus Carbonibacillus altaicus</name>
    <dbReference type="NCBI Taxonomy" id="2163959"/>
    <lineage>
        <taxon>Bacteria</taxon>
        <taxon>Bacillati</taxon>
        <taxon>Bacillota</taxon>
        <taxon>Bacilli</taxon>
        <taxon>Bacillales</taxon>
        <taxon>Candidatus Carbonibacillus</taxon>
    </lineage>
</organism>
<dbReference type="InterPro" id="IPR003439">
    <property type="entry name" value="ABC_transporter-like_ATP-bd"/>
</dbReference>
<evidence type="ECO:0000256" key="1">
    <source>
        <dbReference type="ARBA" id="ARBA00022448"/>
    </source>
</evidence>
<reference evidence="7" key="1">
    <citation type="journal article" date="2018" name="Sci. Rep.">
        <title>Lignite coal burning seam in the remote Altai Mountains harbors a hydrogen-driven thermophilic microbial community.</title>
        <authorList>
            <person name="Kadnikov V.V."/>
            <person name="Mardanov A.V."/>
            <person name="Ivasenko D.A."/>
            <person name="Antsiferov D.V."/>
            <person name="Beletsky A.V."/>
            <person name="Karnachuk O.V."/>
            <person name="Ravin N.V."/>
        </authorList>
    </citation>
    <scope>NUCLEOTIDE SEQUENCE [LARGE SCALE GENOMIC DNA]</scope>
</reference>
<dbReference type="Pfam" id="PF00005">
    <property type="entry name" value="ABC_tran"/>
    <property type="match status" value="1"/>
</dbReference>
<keyword evidence="3" id="KW-0067">ATP-binding</keyword>
<evidence type="ECO:0000256" key="4">
    <source>
        <dbReference type="ARBA" id="ARBA00022967"/>
    </source>
</evidence>
<dbReference type="SMART" id="SM00382">
    <property type="entry name" value="AAA"/>
    <property type="match status" value="1"/>
</dbReference>
<dbReference type="EMBL" id="PEBX01000014">
    <property type="protein sequence ID" value="PTQ57026.1"/>
    <property type="molecule type" value="Genomic_DNA"/>
</dbReference>
<dbReference type="Proteomes" id="UP000244338">
    <property type="component" value="Unassembled WGS sequence"/>
</dbReference>
<keyword evidence="2" id="KW-0547">Nucleotide-binding</keyword>
<dbReference type="SUPFAM" id="SSF52540">
    <property type="entry name" value="P-loop containing nucleoside triphosphate hydrolases"/>
    <property type="match status" value="1"/>
</dbReference>
<evidence type="ECO:0000313" key="7">
    <source>
        <dbReference type="Proteomes" id="UP000244338"/>
    </source>
</evidence>
<protein>
    <submittedName>
        <fullName evidence="6">Vitamin B12 ABC transporter, ATPase component BtuD</fullName>
    </submittedName>
</protein>
<feature type="domain" description="ABC transporter" evidence="5">
    <location>
        <begin position="5"/>
        <end position="239"/>
    </location>
</feature>
<dbReference type="PROSITE" id="PS50893">
    <property type="entry name" value="ABC_TRANSPORTER_2"/>
    <property type="match status" value="1"/>
</dbReference>
<evidence type="ECO:0000259" key="5">
    <source>
        <dbReference type="PROSITE" id="PS50893"/>
    </source>
</evidence>
<accession>A0A2R6Y2W2</accession>
<dbReference type="InterPro" id="IPR017871">
    <property type="entry name" value="ABC_transporter-like_CS"/>
</dbReference>
<evidence type="ECO:0000313" key="6">
    <source>
        <dbReference type="EMBL" id="PTQ57026.1"/>
    </source>
</evidence>
<dbReference type="InterPro" id="IPR003593">
    <property type="entry name" value="AAA+_ATPase"/>
</dbReference>
<dbReference type="PROSITE" id="PS00211">
    <property type="entry name" value="ABC_TRANSPORTER_1"/>
    <property type="match status" value="1"/>
</dbReference>
<dbReference type="InterPro" id="IPR027417">
    <property type="entry name" value="P-loop_NTPase"/>
</dbReference>
<keyword evidence="1" id="KW-0813">Transport</keyword>
<dbReference type="GO" id="GO:0016887">
    <property type="term" value="F:ATP hydrolysis activity"/>
    <property type="evidence" value="ECO:0007669"/>
    <property type="project" value="InterPro"/>
</dbReference>
<dbReference type="GO" id="GO:0005524">
    <property type="term" value="F:ATP binding"/>
    <property type="evidence" value="ECO:0007669"/>
    <property type="project" value="UniProtKB-KW"/>
</dbReference>
<proteinExistence type="predicted"/>
<gene>
    <name evidence="6" type="ORF">BSOLF_2296</name>
</gene>
<dbReference type="PANTHER" id="PTHR42794">
    <property type="entry name" value="HEMIN IMPORT ATP-BINDING PROTEIN HMUV"/>
    <property type="match status" value="1"/>
</dbReference>
<keyword evidence="4" id="KW-1278">Translocase</keyword>
<comment type="caution">
    <text evidence="6">The sequence shown here is derived from an EMBL/GenBank/DDBJ whole genome shotgun (WGS) entry which is preliminary data.</text>
</comment>
<sequence length="266" mass="29968">MPPLLEVKNLRLEHGERVLVHRLNWAVERGEIWAILGPNGAGKTTLLKTLAGERRPASGWIRLDGMLLDRYPDALRAQKVAYVPQEAPQASALSVWEVLKTGRLPYTRFGRTPEIPASFEVLSDWFQLDALLLRTFDTLSGGEKRRVLLARAFLQDASLMLLDEPFAELDWAWQQATIRILKKMAREAARSFVVVLHDLTRAAQLADGVVLLPLTSGEKSTSFAPRVGSVDEVLTQDSLKAFYEVSVDIIPHPTHGKLLFWWDDEH</sequence>
<evidence type="ECO:0000256" key="2">
    <source>
        <dbReference type="ARBA" id="ARBA00022741"/>
    </source>
</evidence>
<dbReference type="CDD" id="cd03214">
    <property type="entry name" value="ABC_Iron-Siderophores_B12_Hemin"/>
    <property type="match status" value="1"/>
</dbReference>
<dbReference type="AlphaFoldDB" id="A0A2R6Y2W2"/>
<dbReference type="PANTHER" id="PTHR42794:SF1">
    <property type="entry name" value="HEMIN IMPORT ATP-BINDING PROTEIN HMUV"/>
    <property type="match status" value="1"/>
</dbReference>